<name>A0ACB7F5P7_NIBAL</name>
<evidence type="ECO:0000313" key="2">
    <source>
        <dbReference type="Proteomes" id="UP000805704"/>
    </source>
</evidence>
<feature type="non-terminal residue" evidence="1">
    <location>
        <position position="468"/>
    </location>
</feature>
<proteinExistence type="predicted"/>
<protein>
    <submittedName>
        <fullName evidence="1">Xin actin-binding repeat-containing protein 1</fullName>
    </submittedName>
</protein>
<dbReference type="Proteomes" id="UP000805704">
    <property type="component" value="Chromosome 17"/>
</dbReference>
<gene>
    <name evidence="1" type="primary">XIRP1.2</name>
    <name evidence="1" type="ORF">GBF38_017805</name>
</gene>
<organism evidence="1 2">
    <name type="scientific">Nibea albiflora</name>
    <name type="common">Yellow drum</name>
    <name type="synonym">Corvina albiflora</name>
    <dbReference type="NCBI Taxonomy" id="240163"/>
    <lineage>
        <taxon>Eukaryota</taxon>
        <taxon>Metazoa</taxon>
        <taxon>Chordata</taxon>
        <taxon>Craniata</taxon>
        <taxon>Vertebrata</taxon>
        <taxon>Euteleostomi</taxon>
        <taxon>Actinopterygii</taxon>
        <taxon>Neopterygii</taxon>
        <taxon>Teleostei</taxon>
        <taxon>Neoteleostei</taxon>
        <taxon>Acanthomorphata</taxon>
        <taxon>Eupercaria</taxon>
        <taxon>Sciaenidae</taxon>
        <taxon>Nibea</taxon>
    </lineage>
</organism>
<dbReference type="EMBL" id="CM024805">
    <property type="protein sequence ID" value="KAG8009492.1"/>
    <property type="molecule type" value="Genomic_DNA"/>
</dbReference>
<keyword evidence="2" id="KW-1185">Reference proteome</keyword>
<comment type="caution">
    <text evidence="1">The sequence shown here is derived from an EMBL/GenBank/DDBJ whole genome shotgun (WGS) entry which is preliminary data.</text>
</comment>
<sequence>MEWKSNLRRVQSLRSVPSSCDQPTWTEAGLRDKTTSVSRLVARYQTTVEVKTSIQEMSGNNSEARQNQALKEITPSLPESKEPHQEDLLWRNNEREPSRAKTNLTRSKSLGNLQTSAGSIESLRALFEANGATQMKARRSFRDARFPSTNKAADIKPEMNGGFKEVKKPAETQIPPDAAVNDARDDHVTRKVYLAAVTARHFFLQVVNQTQVVRRKTIGGIDFEQLAASQADEKRRSFADFRDSSFIQSREKLGGSVKAMSALYLSKVAPQESTHSHLKPTQDQSSESGKRAKLTKMAENVQQRKDDLQPPPSTRHQPEPEDISGAHSQHSQLSKEKLYQQRQKCELKRLLKHTHPELKMLDDVVDEELAEVLSSESGVTTGETGYEGEVLSRRLIFENCALSDKVSSYTPKRHMAEGAVERGDVSKTSAAFEEHEGRPCSVKGISEDEKMLSYSPDHNRECEEEMTK</sequence>
<evidence type="ECO:0000313" key="1">
    <source>
        <dbReference type="EMBL" id="KAG8009492.1"/>
    </source>
</evidence>
<reference evidence="1" key="1">
    <citation type="submission" date="2020-04" db="EMBL/GenBank/DDBJ databases">
        <title>A chromosome-scale assembly and high-density genetic map of the yellow drum (Nibea albiflora) genome.</title>
        <authorList>
            <person name="Xu D."/>
            <person name="Zhang W."/>
            <person name="Chen R."/>
            <person name="Tan P."/>
            <person name="Wang L."/>
            <person name="Song H."/>
            <person name="Tian L."/>
            <person name="Zhu Q."/>
            <person name="Wang B."/>
        </authorList>
    </citation>
    <scope>NUCLEOTIDE SEQUENCE</scope>
    <source>
        <strain evidence="1">ZJHYS-2018</strain>
    </source>
</reference>
<accession>A0ACB7F5P7</accession>